<feature type="domain" description="Isopropylmalate dehydrogenase-like" evidence="3">
    <location>
        <begin position="7"/>
        <end position="336"/>
    </location>
</feature>
<dbReference type="GO" id="GO:0006099">
    <property type="term" value="P:tricarboxylic acid cycle"/>
    <property type="evidence" value="ECO:0007669"/>
    <property type="project" value="TreeGrafter"/>
</dbReference>
<dbReference type="InterPro" id="IPR024084">
    <property type="entry name" value="IsoPropMal-DH-like_dom"/>
</dbReference>
<name>A0A552WSK6_9MICO</name>
<dbReference type="GO" id="GO:0006102">
    <property type="term" value="P:isocitrate metabolic process"/>
    <property type="evidence" value="ECO:0007669"/>
    <property type="project" value="TreeGrafter"/>
</dbReference>
<evidence type="ECO:0000256" key="2">
    <source>
        <dbReference type="ARBA" id="ARBA00023002"/>
    </source>
</evidence>
<proteinExistence type="inferred from homology"/>
<dbReference type="Proteomes" id="UP000318693">
    <property type="component" value="Unassembled WGS sequence"/>
</dbReference>
<dbReference type="Gene3D" id="3.40.718.10">
    <property type="entry name" value="Isopropylmalate Dehydrogenase"/>
    <property type="match status" value="1"/>
</dbReference>
<evidence type="ECO:0000313" key="4">
    <source>
        <dbReference type="EMBL" id="TRW45828.1"/>
    </source>
</evidence>
<evidence type="ECO:0000256" key="1">
    <source>
        <dbReference type="ARBA" id="ARBA00007769"/>
    </source>
</evidence>
<dbReference type="Pfam" id="PF00180">
    <property type="entry name" value="Iso_dh"/>
    <property type="match status" value="1"/>
</dbReference>
<dbReference type="AlphaFoldDB" id="A0A552WSK6"/>
<dbReference type="EMBL" id="VJXR01000017">
    <property type="protein sequence ID" value="TRW45828.1"/>
    <property type="molecule type" value="Genomic_DNA"/>
</dbReference>
<dbReference type="GO" id="GO:0004449">
    <property type="term" value="F:isocitrate dehydrogenase (NAD+) activity"/>
    <property type="evidence" value="ECO:0007669"/>
    <property type="project" value="TreeGrafter"/>
</dbReference>
<dbReference type="SMART" id="SM01329">
    <property type="entry name" value="Iso_dh"/>
    <property type="match status" value="1"/>
</dbReference>
<reference evidence="4 5" key="1">
    <citation type="submission" date="2019-07" db="EMBL/GenBank/DDBJ databases">
        <title>Georgenia wutianyii sp. nov. and Georgenia *** sp. nov. isolated from plateau pika (Ochotona curzoniae) in the Qinghai-Tibet plateau of China.</title>
        <authorList>
            <person name="Tian Z."/>
        </authorList>
    </citation>
    <scope>NUCLEOTIDE SEQUENCE [LARGE SCALE GENOMIC DNA]</scope>
    <source>
        <strain evidence="4 5">Z446</strain>
    </source>
</reference>
<keyword evidence="2" id="KW-0560">Oxidoreductase</keyword>
<evidence type="ECO:0000259" key="3">
    <source>
        <dbReference type="SMART" id="SM01329"/>
    </source>
</evidence>
<accession>A0A552WSK6</accession>
<dbReference type="PANTHER" id="PTHR11835:SF34">
    <property type="entry name" value="ISOCITRATE DEHYDROGENASE [NAD] SUBUNIT ALPHA, MITOCHONDRIAL"/>
    <property type="match status" value="1"/>
</dbReference>
<gene>
    <name evidence="4" type="ORF">FJ693_08015</name>
</gene>
<dbReference type="PANTHER" id="PTHR11835">
    <property type="entry name" value="DECARBOXYLATING DEHYDROGENASES-ISOCITRATE, ISOPROPYLMALATE, TARTRATE"/>
    <property type="match status" value="1"/>
</dbReference>
<protein>
    <submittedName>
        <fullName evidence="4">Isocitrate/isopropylmalate dehydrogenase family protein</fullName>
    </submittedName>
</protein>
<evidence type="ECO:0000313" key="5">
    <source>
        <dbReference type="Proteomes" id="UP000318693"/>
    </source>
</evidence>
<organism evidence="4 5">
    <name type="scientific">Georgenia yuyongxinii</name>
    <dbReference type="NCBI Taxonomy" id="2589797"/>
    <lineage>
        <taxon>Bacteria</taxon>
        <taxon>Bacillati</taxon>
        <taxon>Actinomycetota</taxon>
        <taxon>Actinomycetes</taxon>
        <taxon>Micrococcales</taxon>
        <taxon>Bogoriellaceae</taxon>
        <taxon>Georgenia</taxon>
    </lineage>
</organism>
<comment type="caution">
    <text evidence="4">The sequence shown here is derived from an EMBL/GenBank/DDBJ whole genome shotgun (WGS) entry which is preliminary data.</text>
</comment>
<comment type="similarity">
    <text evidence="1">Belongs to the isocitrate and isopropylmalate dehydrogenases family.</text>
</comment>
<keyword evidence="5" id="KW-1185">Reference proteome</keyword>
<sequence length="355" mass="37173">MPSRCYTICLMPGDGIGPEVIGSAREVLTAVAGMSGAVSLSFEEHRIGHEAYSEGLEPLSETAIQAALGADAVLVGAVDTVSFPEHVAQPTRTLRERLEVRASVRPSRNLRGVPSRFDGVDLVVVREVTEGLYAGIEEYVGQDEVRAARVVTRAASARAARVAFETAARRRKKVTVVHKLGALPLSDGMFVGAAREVAREFPDVELELRNVDACAMEMVEHPERLDVVLSTNAFGDILSDVAAGVAGGIGIAPSACVGTHGSYFEPVHGTAPDIAGRGVANPIAAILTAAMMLRHLGEEGLAVAVEEAVERVLAEGRHLTADLGGNATSAEVTSAVIRQLTVGGRQTVAAARTES</sequence>
<dbReference type="SUPFAM" id="SSF53659">
    <property type="entry name" value="Isocitrate/Isopropylmalate dehydrogenase-like"/>
    <property type="match status" value="1"/>
</dbReference>